<organism evidence="1">
    <name type="scientific">freshwater metagenome</name>
    <dbReference type="NCBI Taxonomy" id="449393"/>
    <lineage>
        <taxon>unclassified sequences</taxon>
        <taxon>metagenomes</taxon>
        <taxon>ecological metagenomes</taxon>
    </lineage>
</organism>
<accession>A0A6J6EQV5</accession>
<sequence>MKFIKSIATATALSLLVIAPVNAAPIKAGSVCAKPNQQMKSAGQTLICKKSGKRFVWRVKAVKPATPPTTPVTPTPEVKRLAIYTGGAGGSQALSFDLPVSVAPAPANTNLKLWVYHPKFKNQPLRSPGIWLRKTGEEWKWFPNGNPDGSMYFNIAPGSYIFDTVEPDNNSKDFSRRTYSLTVSATGVASVVGLRPNAAGFYTVSVNDQTNRAPAFVPTSRCQILDRDVNRGMNVGFGKSVNRLTSQGVIKALILPIDFASLPGTGVPAEIFYNMATKMDTYFKEMSNNRVSFDFQVLPTWHRANFDPAIYKLGQWNGGDPHSYYKSALASADPVVDYSLFDVVYVLSPKTVPWSLIAYGPAFPTDISTEDGSVRNGTFSGADAYQQNDTVAWQWMAHETGHLFGIFDLYTIAPQASTYGGWDLMANNWGDYLELNSWNRYIQGWLADSQVRCLEPNQLTTPVEVSIDRLNFRNNEVKAAVVRLSDTKVLVAEVRRSGGYDKMPENLEGVLVYTVDTTIESIKGGYQVQRRPGSTNPDFIDAALKPGDKVKVGSVTVEVVSRGAQGDVVRFSN</sequence>
<reference evidence="1" key="1">
    <citation type="submission" date="2020-05" db="EMBL/GenBank/DDBJ databases">
        <authorList>
            <person name="Chiriac C."/>
            <person name="Salcher M."/>
            <person name="Ghai R."/>
            <person name="Kavagutti S V."/>
        </authorList>
    </citation>
    <scope>NUCLEOTIDE SEQUENCE</scope>
</reference>
<gene>
    <name evidence="1" type="ORF">UFOPK1726_00628</name>
</gene>
<dbReference type="PANTHER" id="PTHR41775">
    <property type="entry name" value="SECRETED PROTEIN-RELATED"/>
    <property type="match status" value="1"/>
</dbReference>
<name>A0A6J6EQV5_9ZZZZ</name>
<protein>
    <submittedName>
        <fullName evidence="1">Unannotated protein</fullName>
    </submittedName>
</protein>
<proteinExistence type="predicted"/>
<evidence type="ECO:0000313" key="1">
    <source>
        <dbReference type="EMBL" id="CAB4576903.1"/>
    </source>
</evidence>
<dbReference type="PANTHER" id="PTHR41775:SF1">
    <property type="entry name" value="PEPTIDASE M6-LIKE DOMAIN-CONTAINING PROTEIN"/>
    <property type="match status" value="1"/>
</dbReference>
<dbReference type="EMBL" id="CAEZTT010000062">
    <property type="protein sequence ID" value="CAB4576903.1"/>
    <property type="molecule type" value="Genomic_DNA"/>
</dbReference>
<dbReference type="AlphaFoldDB" id="A0A6J6EQV5"/>